<evidence type="ECO:0000313" key="3">
    <source>
        <dbReference type="Proteomes" id="UP000664203"/>
    </source>
</evidence>
<gene>
    <name evidence="2" type="ORF">ALECFALPRED_007686</name>
</gene>
<dbReference type="AlphaFoldDB" id="A0A8H3J0G7"/>
<dbReference type="EMBL" id="CAJPDR010000510">
    <property type="protein sequence ID" value="CAF9938413.1"/>
    <property type="molecule type" value="Genomic_DNA"/>
</dbReference>
<evidence type="ECO:0000256" key="1">
    <source>
        <dbReference type="SAM" id="MobiDB-lite"/>
    </source>
</evidence>
<evidence type="ECO:0000313" key="2">
    <source>
        <dbReference type="EMBL" id="CAF9938413.1"/>
    </source>
</evidence>
<proteinExistence type="predicted"/>
<comment type="caution">
    <text evidence="2">The sequence shown here is derived from an EMBL/GenBank/DDBJ whole genome shotgun (WGS) entry which is preliminary data.</text>
</comment>
<feature type="compositionally biased region" description="Basic and acidic residues" evidence="1">
    <location>
        <begin position="49"/>
        <end position="73"/>
    </location>
</feature>
<feature type="region of interest" description="Disordered" evidence="1">
    <location>
        <begin position="44"/>
        <end position="83"/>
    </location>
</feature>
<name>A0A8H3J0G7_9LECA</name>
<protein>
    <submittedName>
        <fullName evidence="2">Uncharacterized protein</fullName>
    </submittedName>
</protein>
<organism evidence="2 3">
    <name type="scientific">Alectoria fallacina</name>
    <dbReference type="NCBI Taxonomy" id="1903189"/>
    <lineage>
        <taxon>Eukaryota</taxon>
        <taxon>Fungi</taxon>
        <taxon>Dikarya</taxon>
        <taxon>Ascomycota</taxon>
        <taxon>Pezizomycotina</taxon>
        <taxon>Lecanoromycetes</taxon>
        <taxon>OSLEUM clade</taxon>
        <taxon>Lecanoromycetidae</taxon>
        <taxon>Lecanorales</taxon>
        <taxon>Lecanorineae</taxon>
        <taxon>Parmeliaceae</taxon>
        <taxon>Alectoria</taxon>
    </lineage>
</organism>
<keyword evidence="3" id="KW-1185">Reference proteome</keyword>
<sequence length="112" mass="12378">MPSNIFNMAKEPAFVLSLPTEPHIMIYSHAMDEDGAKDLPCEAMMEAPSPREHRLEKRRGPDSNQTAEKDRALENGALGQTRDGTLALRLERSNYCKDSVRGSWTGAFGPGC</sequence>
<dbReference type="Proteomes" id="UP000664203">
    <property type="component" value="Unassembled WGS sequence"/>
</dbReference>
<reference evidence="2" key="1">
    <citation type="submission" date="2021-03" db="EMBL/GenBank/DDBJ databases">
        <authorList>
            <person name="Tagirdzhanova G."/>
        </authorList>
    </citation>
    <scope>NUCLEOTIDE SEQUENCE</scope>
</reference>
<accession>A0A8H3J0G7</accession>